<dbReference type="eggNOG" id="ENOG502QQ55">
    <property type="taxonomic scope" value="Eukaryota"/>
</dbReference>
<dbReference type="RefSeq" id="XP_005849255.1">
    <property type="nucleotide sequence ID" value="XM_005849193.1"/>
</dbReference>
<evidence type="ECO:0000313" key="5">
    <source>
        <dbReference type="EMBL" id="EFN57153.1"/>
    </source>
</evidence>
<dbReference type="GO" id="GO:0046556">
    <property type="term" value="F:alpha-L-arabinofuranosidase activity"/>
    <property type="evidence" value="ECO:0007669"/>
    <property type="project" value="TreeGrafter"/>
</dbReference>
<dbReference type="InParanoid" id="E1ZB24"/>
<keyword evidence="6" id="KW-1185">Reference proteome</keyword>
<evidence type="ECO:0000256" key="3">
    <source>
        <dbReference type="ARBA" id="ARBA00023295"/>
    </source>
</evidence>
<accession>E1ZB24</accession>
<comment type="similarity">
    <text evidence="1">Belongs to the glycosyl hydrolase 3 family.</text>
</comment>
<reference evidence="5 6" key="1">
    <citation type="journal article" date="2010" name="Plant Cell">
        <title>The Chlorella variabilis NC64A genome reveals adaptation to photosymbiosis, coevolution with viruses, and cryptic sex.</title>
        <authorList>
            <person name="Blanc G."/>
            <person name="Duncan G."/>
            <person name="Agarkova I."/>
            <person name="Borodovsky M."/>
            <person name="Gurnon J."/>
            <person name="Kuo A."/>
            <person name="Lindquist E."/>
            <person name="Lucas S."/>
            <person name="Pangilinan J."/>
            <person name="Polle J."/>
            <person name="Salamov A."/>
            <person name="Terry A."/>
            <person name="Yamada T."/>
            <person name="Dunigan D.D."/>
            <person name="Grigoriev I.V."/>
            <person name="Claverie J.M."/>
            <person name="Van Etten J.L."/>
        </authorList>
    </citation>
    <scope>NUCLEOTIDE SEQUENCE [LARGE SCALE GENOMIC DNA]</scope>
    <source>
        <strain evidence="5 6">NC64A</strain>
    </source>
</reference>
<evidence type="ECO:0000313" key="6">
    <source>
        <dbReference type="Proteomes" id="UP000008141"/>
    </source>
</evidence>
<dbReference type="Pfam" id="PF01915">
    <property type="entry name" value="Glyco_hydro_3_C"/>
    <property type="match status" value="1"/>
</dbReference>
<dbReference type="Gene3D" id="3.40.50.1700">
    <property type="entry name" value="Glycoside hydrolase family 3 C-terminal domain"/>
    <property type="match status" value="1"/>
</dbReference>
<dbReference type="InterPro" id="IPR013783">
    <property type="entry name" value="Ig-like_fold"/>
</dbReference>
<protein>
    <recommendedName>
        <fullName evidence="4">Glycoside hydrolase family 3 C-terminal domain-containing protein</fullName>
    </recommendedName>
</protein>
<dbReference type="Gene3D" id="2.60.40.10">
    <property type="entry name" value="Immunoglobulins"/>
    <property type="match status" value="1"/>
</dbReference>
<dbReference type="PANTHER" id="PTHR42721:SF3">
    <property type="entry name" value="BETA-D-XYLOSIDASE 5-RELATED"/>
    <property type="match status" value="1"/>
</dbReference>
<name>E1ZB24_CHLVA</name>
<dbReference type="GO" id="GO:0009044">
    <property type="term" value="F:xylan 1,4-beta-xylosidase activity"/>
    <property type="evidence" value="ECO:0007669"/>
    <property type="project" value="InterPro"/>
</dbReference>
<dbReference type="InterPro" id="IPR002772">
    <property type="entry name" value="Glyco_hydro_3_C"/>
</dbReference>
<dbReference type="InterPro" id="IPR036881">
    <property type="entry name" value="Glyco_hydro_3_C_sf"/>
</dbReference>
<keyword evidence="2" id="KW-0378">Hydrolase</keyword>
<dbReference type="STRING" id="554065.E1ZB24"/>
<dbReference type="SUPFAM" id="SSF52279">
    <property type="entry name" value="Beta-D-glucan exohydrolase, C-terminal domain"/>
    <property type="match status" value="1"/>
</dbReference>
<dbReference type="InterPro" id="IPR044993">
    <property type="entry name" value="BXL"/>
</dbReference>
<evidence type="ECO:0000256" key="1">
    <source>
        <dbReference type="ARBA" id="ARBA00005336"/>
    </source>
</evidence>
<dbReference type="GO" id="GO:0045493">
    <property type="term" value="P:xylan catabolic process"/>
    <property type="evidence" value="ECO:0007669"/>
    <property type="project" value="InterPro"/>
</dbReference>
<dbReference type="GO" id="GO:0031222">
    <property type="term" value="P:arabinan catabolic process"/>
    <property type="evidence" value="ECO:0007669"/>
    <property type="project" value="TreeGrafter"/>
</dbReference>
<gene>
    <name evidence="5" type="ORF">CHLNCDRAFT_143504</name>
</gene>
<evidence type="ECO:0000259" key="4">
    <source>
        <dbReference type="Pfam" id="PF01915"/>
    </source>
</evidence>
<dbReference type="AlphaFoldDB" id="E1ZB24"/>
<dbReference type="GeneID" id="17356520"/>
<evidence type="ECO:0000256" key="2">
    <source>
        <dbReference type="ARBA" id="ARBA00022801"/>
    </source>
</evidence>
<dbReference type="Proteomes" id="UP000008141">
    <property type="component" value="Unassembled WGS sequence"/>
</dbReference>
<dbReference type="KEGG" id="cvr:CHLNCDRAFT_143504"/>
<dbReference type="EMBL" id="GL433840">
    <property type="protein sequence ID" value="EFN57153.1"/>
    <property type="molecule type" value="Genomic_DNA"/>
</dbReference>
<feature type="domain" description="Glycoside hydrolase family 3 C-terminal" evidence="4">
    <location>
        <begin position="20"/>
        <end position="158"/>
    </location>
</feature>
<dbReference type="OrthoDB" id="47059at2759"/>
<sequence length="300" mass="31923">MQRTGRNNEPVEKDPYAPYAEGEKLDRLSLRLPPYQRRLWQALASRTTTPLVVVLVHGGPLDVSDMHGSSRVGAVLTAWYPGQGAATIPSILFGQVSPSGRLPVTWYRESYTKLAMTDMRMMASAGYPGACLPARLCRTYRYWWGPKPLYRFGHGLSYTTFQHSNVSVAAGAAPNTAAAEVTLSNRGGVAADHVLLLFLTYTGAPRAAAAGGAARLPRAAIPGSGCINKTSRSDLVQALAGYQRVAALAPGESRRLRFGLALGGGSSSAWAGFGDPTPPCGEYSLRFGTTKPPVATLELA</sequence>
<proteinExistence type="inferred from homology"/>
<organism evidence="6">
    <name type="scientific">Chlorella variabilis</name>
    <name type="common">Green alga</name>
    <dbReference type="NCBI Taxonomy" id="554065"/>
    <lineage>
        <taxon>Eukaryota</taxon>
        <taxon>Viridiplantae</taxon>
        <taxon>Chlorophyta</taxon>
        <taxon>core chlorophytes</taxon>
        <taxon>Trebouxiophyceae</taxon>
        <taxon>Chlorellales</taxon>
        <taxon>Chlorellaceae</taxon>
        <taxon>Chlorella clade</taxon>
        <taxon>Chlorella</taxon>
    </lineage>
</organism>
<keyword evidence="3" id="KW-0326">Glycosidase</keyword>
<dbReference type="PANTHER" id="PTHR42721">
    <property type="entry name" value="SUGAR HYDROLASE-RELATED"/>
    <property type="match status" value="1"/>
</dbReference>